<dbReference type="RefSeq" id="WP_369226226.1">
    <property type="nucleotide sequence ID" value="NZ_CP163441.1"/>
</dbReference>
<organism evidence="1">
    <name type="scientific">Streptomyces sp. R39</name>
    <dbReference type="NCBI Taxonomy" id="3238631"/>
    <lineage>
        <taxon>Bacteria</taxon>
        <taxon>Bacillati</taxon>
        <taxon>Actinomycetota</taxon>
        <taxon>Actinomycetes</taxon>
        <taxon>Kitasatosporales</taxon>
        <taxon>Streptomycetaceae</taxon>
        <taxon>Streptomyces</taxon>
    </lineage>
</organism>
<dbReference type="EMBL" id="CP163441">
    <property type="protein sequence ID" value="XDQ47263.1"/>
    <property type="molecule type" value="Genomic_DNA"/>
</dbReference>
<gene>
    <name evidence="1" type="ORF">AB5J52_36115</name>
</gene>
<proteinExistence type="predicted"/>
<reference evidence="1" key="1">
    <citation type="submission" date="2024-07" db="EMBL/GenBank/DDBJ databases">
        <authorList>
            <person name="Yu S.T."/>
        </authorList>
    </citation>
    <scope>NUCLEOTIDE SEQUENCE</scope>
    <source>
        <strain evidence="1">R39</strain>
    </source>
</reference>
<name>A0AB39QUT6_9ACTN</name>
<accession>A0AB39QUT6</accession>
<sequence>MTTWFTSPEAVAAAKRMAAAKAVGDPVCSLAAVGQPNPNLVPHVRRIGIGHYDNYWCLIW</sequence>
<protein>
    <submittedName>
        <fullName evidence="1">Uncharacterized protein</fullName>
    </submittedName>
</protein>
<dbReference type="AlphaFoldDB" id="A0AB39QUT6"/>
<evidence type="ECO:0000313" key="1">
    <source>
        <dbReference type="EMBL" id="XDQ47263.1"/>
    </source>
</evidence>